<keyword evidence="3" id="KW-1185">Reference proteome</keyword>
<evidence type="ECO:0000313" key="3">
    <source>
        <dbReference type="Proteomes" id="UP001321582"/>
    </source>
</evidence>
<evidence type="ECO:0000259" key="1">
    <source>
        <dbReference type="Pfam" id="PF01973"/>
    </source>
</evidence>
<dbReference type="Pfam" id="PF01973">
    <property type="entry name" value="MptE-like"/>
    <property type="match status" value="1"/>
</dbReference>
<dbReference type="EMBL" id="AP027059">
    <property type="protein sequence ID" value="BDU50273.1"/>
    <property type="molecule type" value="Genomic_DNA"/>
</dbReference>
<dbReference type="PANTHER" id="PTHR41786">
    <property type="entry name" value="MOTILITY ACCESSORY FACTOR MAF"/>
    <property type="match status" value="1"/>
</dbReference>
<evidence type="ECO:0000313" key="2">
    <source>
        <dbReference type="EMBL" id="BDU50273.1"/>
    </source>
</evidence>
<dbReference type="PANTHER" id="PTHR41786:SF1">
    <property type="entry name" value="6-HYDROXYMETHYLPTERIN DIPHOSPHOKINASE MPTE-LIKE DOMAIN-CONTAINING PROTEIN"/>
    <property type="match status" value="1"/>
</dbReference>
<dbReference type="Proteomes" id="UP001321582">
    <property type="component" value="Chromosome"/>
</dbReference>
<dbReference type="RefSeq" id="WP_307905205.1">
    <property type="nucleotide sequence ID" value="NZ_AP027059.1"/>
</dbReference>
<reference evidence="2 3" key="1">
    <citation type="submission" date="2022-11" db="EMBL/GenBank/DDBJ databases">
        <title>Haliovirga abyssi gen. nov., sp. nov., a mesophilic fermentative bacterium isolated from the Iheya North hydrothermal field and the proposal of Haliovirgaceae fam. nov.</title>
        <authorList>
            <person name="Miyazaki U."/>
            <person name="Tame A."/>
            <person name="Miyazaki J."/>
            <person name="Takai K."/>
            <person name="Sawayama S."/>
            <person name="Kitajima M."/>
            <person name="Okamoto A."/>
            <person name="Nakagawa S."/>
        </authorList>
    </citation>
    <scope>NUCLEOTIDE SEQUENCE [LARGE SCALE GENOMIC DNA]</scope>
    <source>
        <strain evidence="2 3">IC12</strain>
    </source>
</reference>
<protein>
    <recommendedName>
        <fullName evidence="1">6-hydroxymethylpterin diphosphokinase MptE-like domain-containing protein</fullName>
    </recommendedName>
</protein>
<sequence>MKNLQGKNIKLYKMLKELDNSCEEVEVISTKNGEYTAKLNGKFLHSKYNPYKEAEKVISNYSIKEKKVVTLFGIGFGYYLEEILKHIKSDTKIFIIEENLCLLKKLFEIRNFDKMLLNENIFIYHTSQKFEFIYKLEENLKVGFALDYEVIVHKVESEFYSKEYNEFISEMKNSLSNNLVNTATIFEFSKMWQKNRFMNLKNFAKSIPAISLFNELKNMPAVIVAAGPSLDKNIMYLKWIKNKALIIAVGTVLKKLLAEGIEPDIIVSVDGGEPNWEHFSRIDYEEIPLAYEPMLNPKISSKHKGIKVGFVTQDVVSAWAEKILGEMGFVKSGGTVAISSYDFAIKLGCNPIILLGQDLAYSGGKSHVSSTVYENDEVKEESEDIHQMEVLDIFNEKILTDRKFFTFKQYFERFIAGDKAGNNMLKIIDATEGGAKISGTEIMTLKDVYFKYIADKNIDFRKILESKIDTIDFNERLKKIEDGKKDLKSKLIKFLKIVEKGIKVINKLQKNPNKVFSDKLDKIDIELKKELEVSFFITYITQPIISTVIKEKVNNKDLNDILKSNLKLYKGIKEAVEYTLECLGEE</sequence>
<proteinExistence type="predicted"/>
<feature type="domain" description="6-hydroxymethylpterin diphosphokinase MptE-like" evidence="1">
    <location>
        <begin position="195"/>
        <end position="363"/>
    </location>
</feature>
<accession>A0AAU9DDM7</accession>
<name>A0AAU9DDM7_9FUSO</name>
<gene>
    <name evidence="2" type="ORF">HLVA_08420</name>
</gene>
<dbReference type="KEGG" id="haby:HLVA_08420"/>
<dbReference type="InterPro" id="IPR002826">
    <property type="entry name" value="MptE-like"/>
</dbReference>
<dbReference type="AlphaFoldDB" id="A0AAU9DDM7"/>
<organism evidence="2 3">
    <name type="scientific">Haliovirga abyssi</name>
    <dbReference type="NCBI Taxonomy" id="2996794"/>
    <lineage>
        <taxon>Bacteria</taxon>
        <taxon>Fusobacteriati</taxon>
        <taxon>Fusobacteriota</taxon>
        <taxon>Fusobacteriia</taxon>
        <taxon>Fusobacteriales</taxon>
        <taxon>Haliovirgaceae</taxon>
        <taxon>Haliovirga</taxon>
    </lineage>
</organism>